<dbReference type="InterPro" id="IPR036895">
    <property type="entry name" value="Uracil-DNA_glycosylase-like_sf"/>
</dbReference>
<evidence type="ECO:0000313" key="3">
    <source>
        <dbReference type="Proteomes" id="UP000002588"/>
    </source>
</evidence>
<dbReference type="KEGG" id="azo:azo3603"/>
<evidence type="ECO:0000259" key="1">
    <source>
        <dbReference type="SMART" id="SM00986"/>
    </source>
</evidence>
<feature type="domain" description="Uracil-DNA glycosylase-like" evidence="1">
    <location>
        <begin position="17"/>
        <end position="177"/>
    </location>
</feature>
<reference evidence="2 3" key="1">
    <citation type="journal article" date="2006" name="Nat. Biotechnol.">
        <title>Complete genome of the mutualistic, N2-fixing grass endophyte Azoarcus sp. strain BH72.</title>
        <authorList>
            <person name="Krause A."/>
            <person name="Ramakumar A."/>
            <person name="Bartels D."/>
            <person name="Battistoni F."/>
            <person name="Bekel T."/>
            <person name="Boch J."/>
            <person name="Boehm M."/>
            <person name="Friedrich F."/>
            <person name="Hurek T."/>
            <person name="Krause L."/>
            <person name="Linke B."/>
            <person name="McHardy A.C."/>
            <person name="Sarkar A."/>
            <person name="Schneiker S."/>
            <person name="Syed A.A."/>
            <person name="Thauer R."/>
            <person name="Vorhoelter F.-J."/>
            <person name="Weidner S."/>
            <person name="Puehler A."/>
            <person name="Reinhold-Hurek B."/>
            <person name="Kaiser O."/>
            <person name="Goesmann A."/>
        </authorList>
    </citation>
    <scope>NUCLEOTIDE SEQUENCE [LARGE SCALE GENOMIC DNA]</scope>
    <source>
        <strain evidence="2 3">BH72</strain>
    </source>
</reference>
<dbReference type="AlphaFoldDB" id="A1KBL3"/>
<evidence type="ECO:0000313" key="2">
    <source>
        <dbReference type="EMBL" id="CAL96219.1"/>
    </source>
</evidence>
<dbReference type="NCBIfam" id="TIGR04274">
    <property type="entry name" value="hypoxanDNAglyco"/>
    <property type="match status" value="1"/>
</dbReference>
<keyword evidence="3" id="KW-1185">Reference proteome</keyword>
<dbReference type="SMART" id="SM00986">
    <property type="entry name" value="UDG"/>
    <property type="match status" value="1"/>
</dbReference>
<dbReference type="HOGENOM" id="CLU_094865_0_0_4"/>
<name>A1KBL3_AZOSB</name>
<proteinExistence type="predicted"/>
<protein>
    <recommendedName>
        <fullName evidence="1">Uracil-DNA glycosylase-like domain-containing protein</fullName>
    </recommendedName>
</protein>
<dbReference type="RefSeq" id="WP_011767325.1">
    <property type="nucleotide sequence ID" value="NC_008702.1"/>
</dbReference>
<dbReference type="EMBL" id="AM406670">
    <property type="protein sequence ID" value="CAL96219.1"/>
    <property type="molecule type" value="Genomic_DNA"/>
</dbReference>
<dbReference type="Gene3D" id="3.40.470.10">
    <property type="entry name" value="Uracil-DNA glycosylase-like domain"/>
    <property type="match status" value="1"/>
</dbReference>
<dbReference type="Proteomes" id="UP000002588">
    <property type="component" value="Chromosome"/>
</dbReference>
<dbReference type="InterPro" id="IPR005122">
    <property type="entry name" value="Uracil-DNA_glycosylase-like"/>
</dbReference>
<dbReference type="InterPro" id="IPR026353">
    <property type="entry name" value="Hypoxan-DNA_Glyclase"/>
</dbReference>
<dbReference type="Pfam" id="PF03167">
    <property type="entry name" value="UDG"/>
    <property type="match status" value="1"/>
</dbReference>
<sequence>MGDQELVSSAPEVRSFAPVWRSDARVLVLGSMPGVASLTAAQYYAHPRNAFWTIMGALFGAGPALPYAERLQRLLDAGVALWDVIASCRRPGSLDSAIAPDSVTPNDLPGLITACPALEHLFFNGTAAETAFRRHFARGDRLRVLRPTLKLQRLPSTSPAHAARPLAEKLSAWEAVRAAASAHPSA</sequence>
<gene>
    <name evidence="2" type="ordered locus">azo3603</name>
</gene>
<dbReference type="eggNOG" id="COG3663">
    <property type="taxonomic scope" value="Bacteria"/>
</dbReference>
<organism evidence="2 3">
    <name type="scientific">Azoarcus sp. (strain BH72)</name>
    <dbReference type="NCBI Taxonomy" id="418699"/>
    <lineage>
        <taxon>Bacteria</taxon>
        <taxon>Pseudomonadati</taxon>
        <taxon>Pseudomonadota</taxon>
        <taxon>Betaproteobacteria</taxon>
        <taxon>Rhodocyclales</taxon>
        <taxon>Zoogloeaceae</taxon>
        <taxon>Azoarcus</taxon>
    </lineage>
</organism>
<dbReference type="STRING" id="62928.azo3603"/>
<accession>A1KBL3</accession>
<dbReference type="SUPFAM" id="SSF52141">
    <property type="entry name" value="Uracil-DNA glycosylase-like"/>
    <property type="match status" value="1"/>
</dbReference>
<dbReference type="SMART" id="SM00987">
    <property type="entry name" value="UreE_C"/>
    <property type="match status" value="1"/>
</dbReference>
<dbReference type="CDD" id="cd10032">
    <property type="entry name" value="UDG-F6_HDG"/>
    <property type="match status" value="1"/>
</dbReference>